<evidence type="ECO:0000256" key="1">
    <source>
        <dbReference type="SAM" id="MobiDB-lite"/>
    </source>
</evidence>
<organism evidence="2 3">
    <name type="scientific">Komagataeibacter intermedius AF2</name>
    <dbReference type="NCBI Taxonomy" id="1458464"/>
    <lineage>
        <taxon>Bacteria</taxon>
        <taxon>Pseudomonadati</taxon>
        <taxon>Pseudomonadota</taxon>
        <taxon>Alphaproteobacteria</taxon>
        <taxon>Acetobacterales</taxon>
        <taxon>Acetobacteraceae</taxon>
        <taxon>Komagataeibacter</taxon>
    </lineage>
</organism>
<comment type="caution">
    <text evidence="2">The sequence shown here is derived from an EMBL/GenBank/DDBJ whole genome shotgun (WGS) entry which is preliminary data.</text>
</comment>
<evidence type="ECO:0000313" key="2">
    <source>
        <dbReference type="EMBL" id="KPH85796.1"/>
    </source>
</evidence>
<feature type="region of interest" description="Disordered" evidence="1">
    <location>
        <begin position="64"/>
        <end position="83"/>
    </location>
</feature>
<reference evidence="2 3" key="1">
    <citation type="submission" date="2015-07" db="EMBL/GenBank/DDBJ databases">
        <title>Draft Genome Sequence of Komagataeibacter intermedius Strain AF2, Isolated from Kombucha Tea.</title>
        <authorList>
            <person name="Santos R.A."/>
            <person name="Berretta A.A."/>
            <person name="Barud H.S."/>
            <person name="Ribeiro S.J."/>
            <person name="Gonzalez-Garcia L.N."/>
            <person name="Zucchi T.D."/>
            <person name="Goldman G.H."/>
            <person name="Riano-Pachon D.M."/>
        </authorList>
    </citation>
    <scope>NUCLEOTIDE SEQUENCE [LARGE SCALE GENOMIC DNA]</scope>
    <source>
        <strain evidence="2 3">AF2</strain>
    </source>
</reference>
<name>A0A0N0MDX4_9PROT</name>
<dbReference type="Proteomes" id="UP000031553">
    <property type="component" value="Unassembled WGS sequence"/>
</dbReference>
<feature type="region of interest" description="Disordered" evidence="1">
    <location>
        <begin position="149"/>
        <end position="220"/>
    </location>
</feature>
<dbReference type="AlphaFoldDB" id="A0A0N0MDX4"/>
<protein>
    <submittedName>
        <fullName evidence="2">Uncharacterized protein</fullName>
    </submittedName>
</protein>
<sequence length="445" mass="46247">MADACRAAARLLAHLPGRAGRLPRTGRQGMLARMAAVAGRVGRAHAMRGSIAFFRRRVGRDTPWQGAAHMPLPSPSGGPARPVARATAIRNRDGRGGADPSAAMRDGREQSPPPPATMRHRARQGAYPPPHRPDRAGALAAMVLSQRAASGSVRVPQGQPAAPASHPVPPGPGPAQRGTGQAAASIIPPSTRPAGDRADPARASRTRSVSGATSPALSRAMPHTVVPRVVLQTQAMTARMAAIAARNGSAPRDPAPVLTRTARPPVPATVPGTGRAGNRPARFPRPDGVAGRFTRLLFDRQPADQATVTIARPVMPGLPVARAIRGETMPMPGGPGSPRRAGLIPHVARVRGVAPLRVPPEPVTRGRPPFINPAPMERTGSVPPAPCGDRPPVVQVTIPVTLDHQAVGQAMARIDTAAARHELRATGTAPDVIRYAQMPGRAVGI</sequence>
<gene>
    <name evidence="2" type="ORF">GLUCOINTEAF2_0201051</name>
</gene>
<feature type="region of interest" description="Disordered" evidence="1">
    <location>
        <begin position="246"/>
        <end position="287"/>
    </location>
</feature>
<accession>A0A0N0MDX4</accession>
<feature type="compositionally biased region" description="Polar residues" evidence="1">
    <location>
        <begin position="206"/>
        <end position="216"/>
    </location>
</feature>
<dbReference type="EMBL" id="JUFX02000225">
    <property type="protein sequence ID" value="KPH85796.1"/>
    <property type="molecule type" value="Genomic_DNA"/>
</dbReference>
<dbReference type="OrthoDB" id="7284601at2"/>
<feature type="region of interest" description="Disordered" evidence="1">
    <location>
        <begin position="89"/>
        <end position="135"/>
    </location>
</feature>
<evidence type="ECO:0000313" key="3">
    <source>
        <dbReference type="Proteomes" id="UP000031553"/>
    </source>
</evidence>
<proteinExistence type="predicted"/>
<dbReference type="RefSeq" id="WP_039736861.1">
    <property type="nucleotide sequence ID" value="NZ_JUFX02000225.1"/>
</dbReference>